<dbReference type="PANTHER" id="PTHR43775:SF37">
    <property type="entry name" value="SI:DKEY-61P9.11"/>
    <property type="match status" value="1"/>
</dbReference>
<feature type="domain" description="Carrier" evidence="6">
    <location>
        <begin position="904"/>
        <end position="979"/>
    </location>
</feature>
<comment type="caution">
    <text evidence="8">The sequence shown here is derived from an EMBL/GenBank/DDBJ whole genome shotgun (WGS) entry which is preliminary data.</text>
</comment>
<dbReference type="Pfam" id="PF00550">
    <property type="entry name" value="PP-binding"/>
    <property type="match status" value="1"/>
</dbReference>
<dbReference type="PROSITE" id="PS50075">
    <property type="entry name" value="CARRIER"/>
    <property type="match status" value="1"/>
</dbReference>
<dbReference type="Proteomes" id="UP000306631">
    <property type="component" value="Unassembled WGS sequence"/>
</dbReference>
<dbReference type="InterPro" id="IPR020806">
    <property type="entry name" value="PKS_PP-bd"/>
</dbReference>
<evidence type="ECO:0000256" key="5">
    <source>
        <dbReference type="ARBA" id="ARBA00022679"/>
    </source>
</evidence>
<dbReference type="Pfam" id="PF16197">
    <property type="entry name" value="KAsynt_C_assoc"/>
    <property type="match status" value="1"/>
</dbReference>
<dbReference type="InterPro" id="IPR006162">
    <property type="entry name" value="Ppantetheine_attach_site"/>
</dbReference>
<dbReference type="SUPFAM" id="SSF52777">
    <property type="entry name" value="CoA-dependent acyltransferases"/>
    <property type="match status" value="2"/>
</dbReference>
<dbReference type="Pfam" id="PF00698">
    <property type="entry name" value="Acyl_transf_1"/>
    <property type="match status" value="1"/>
</dbReference>
<dbReference type="Gene3D" id="3.30.70.3290">
    <property type="match status" value="1"/>
</dbReference>
<dbReference type="SUPFAM" id="SSF53901">
    <property type="entry name" value="Thiolase-like"/>
    <property type="match status" value="1"/>
</dbReference>
<dbReference type="Gene3D" id="3.30.559.30">
    <property type="entry name" value="Nonribosomal peptide synthetase, condensation domain"/>
    <property type="match status" value="1"/>
</dbReference>
<dbReference type="GO" id="GO:0004315">
    <property type="term" value="F:3-oxoacyl-[acyl-carrier-protein] synthase activity"/>
    <property type="evidence" value="ECO:0007669"/>
    <property type="project" value="InterPro"/>
</dbReference>
<accession>A0A4S2D5K9</accession>
<dbReference type="EMBL" id="SRYW01000002">
    <property type="protein sequence ID" value="TGY36626.1"/>
    <property type="molecule type" value="Genomic_DNA"/>
</dbReference>
<dbReference type="SUPFAM" id="SSF55048">
    <property type="entry name" value="Probable ACP-binding domain of malonyl-CoA ACP transacylase"/>
    <property type="match status" value="1"/>
</dbReference>
<dbReference type="PROSITE" id="PS52004">
    <property type="entry name" value="KS3_2"/>
    <property type="match status" value="1"/>
</dbReference>
<evidence type="ECO:0000313" key="8">
    <source>
        <dbReference type="EMBL" id="TGY36626.1"/>
    </source>
</evidence>
<proteinExistence type="predicted"/>
<evidence type="ECO:0000256" key="1">
    <source>
        <dbReference type="ARBA" id="ARBA00001957"/>
    </source>
</evidence>
<dbReference type="Pfam" id="PF00109">
    <property type="entry name" value="ketoacyl-synt"/>
    <property type="match status" value="1"/>
</dbReference>
<evidence type="ECO:0000259" key="7">
    <source>
        <dbReference type="PROSITE" id="PS52004"/>
    </source>
</evidence>
<keyword evidence="3" id="KW-0596">Phosphopantetheine</keyword>
<dbReference type="InterPro" id="IPR016039">
    <property type="entry name" value="Thiolase-like"/>
</dbReference>
<evidence type="ECO:0000313" key="9">
    <source>
        <dbReference type="Proteomes" id="UP000306631"/>
    </source>
</evidence>
<comment type="pathway">
    <text evidence="2">Lipid metabolism; fatty acid biosynthesis.</text>
</comment>
<dbReference type="InterPro" id="IPR001242">
    <property type="entry name" value="Condensation_dom"/>
</dbReference>
<dbReference type="Gene3D" id="3.30.559.10">
    <property type="entry name" value="Chloramphenicol acetyltransferase-like domain"/>
    <property type="match status" value="1"/>
</dbReference>
<dbReference type="GO" id="GO:0006633">
    <property type="term" value="P:fatty acid biosynthetic process"/>
    <property type="evidence" value="ECO:0007669"/>
    <property type="project" value="UniProtKB-UniPathway"/>
</dbReference>
<dbReference type="SUPFAM" id="SSF52151">
    <property type="entry name" value="FabD/lysophospholipase-like"/>
    <property type="match status" value="1"/>
</dbReference>
<gene>
    <name evidence="8" type="ORF">E5352_03795</name>
</gene>
<feature type="domain" description="Ketosynthase family 3 (KS3)" evidence="7">
    <location>
        <begin position="8"/>
        <end position="433"/>
    </location>
</feature>
<dbReference type="InterPro" id="IPR001227">
    <property type="entry name" value="Ac_transferase_dom_sf"/>
</dbReference>
<dbReference type="PROSITE" id="PS00012">
    <property type="entry name" value="PHOSPHOPANTETHEINE"/>
    <property type="match status" value="1"/>
</dbReference>
<dbReference type="InterPro" id="IPR036736">
    <property type="entry name" value="ACP-like_sf"/>
</dbReference>
<dbReference type="InterPro" id="IPR014030">
    <property type="entry name" value="Ketoacyl_synth_N"/>
</dbReference>
<dbReference type="SMART" id="SM00825">
    <property type="entry name" value="PKS_KS"/>
    <property type="match status" value="1"/>
</dbReference>
<dbReference type="InterPro" id="IPR014031">
    <property type="entry name" value="Ketoacyl_synth_C"/>
</dbReference>
<dbReference type="RefSeq" id="WP_136003417.1">
    <property type="nucleotide sequence ID" value="NZ_SRYW01000002.1"/>
</dbReference>
<dbReference type="GO" id="GO:0031177">
    <property type="term" value="F:phosphopantetheine binding"/>
    <property type="evidence" value="ECO:0007669"/>
    <property type="project" value="InterPro"/>
</dbReference>
<keyword evidence="4" id="KW-0597">Phosphoprotein</keyword>
<dbReference type="PANTHER" id="PTHR43775">
    <property type="entry name" value="FATTY ACID SYNTHASE"/>
    <property type="match status" value="1"/>
</dbReference>
<dbReference type="InterPro" id="IPR032821">
    <property type="entry name" value="PKS_assoc"/>
</dbReference>
<dbReference type="PROSITE" id="PS00606">
    <property type="entry name" value="KS3_1"/>
    <property type="match status" value="1"/>
</dbReference>
<dbReference type="SMART" id="SM00823">
    <property type="entry name" value="PKS_PP"/>
    <property type="match status" value="1"/>
</dbReference>
<dbReference type="InterPro" id="IPR020615">
    <property type="entry name" value="Thiolase_acyl_enz_int_AS"/>
</dbReference>
<dbReference type="SUPFAM" id="SSF47336">
    <property type="entry name" value="ACP-like"/>
    <property type="match status" value="1"/>
</dbReference>
<dbReference type="InterPro" id="IPR016035">
    <property type="entry name" value="Acyl_Trfase/lysoPLipase"/>
</dbReference>
<dbReference type="PROSITE" id="PS00098">
    <property type="entry name" value="THIOLASE_1"/>
    <property type="match status" value="1"/>
</dbReference>
<dbReference type="InterPro" id="IPR050091">
    <property type="entry name" value="PKS_NRPS_Biosynth_Enz"/>
</dbReference>
<protein>
    <submittedName>
        <fullName evidence="8">Acyltransferase domain-containing protein</fullName>
    </submittedName>
</protein>
<dbReference type="Pfam" id="PF00668">
    <property type="entry name" value="Condensation"/>
    <property type="match status" value="1"/>
</dbReference>
<evidence type="ECO:0000259" key="6">
    <source>
        <dbReference type="PROSITE" id="PS50075"/>
    </source>
</evidence>
<sequence>MADTSVPAQAVAIIGMAGRFPGAPDTDTFWAAIRDGRECIVDLDAAALQAAGVDAATAARPGYVRRAAVMAAVEDFDEAYFGITPGDAQLKDPQHKALLECSETALQDAGYVAATYPGLIAIYASVGTSGYLYQHLLASPDIVHRVGVHPLYLHNEKDFAPTFVSYTLGLRGPSLNVNCGCSSSLAAVHLACRSLLQYETDMALAGAASILATQTSGYAYNEGGILSPDGHCRPFDAAAAGTLPGSGVGMVVLKRLEDAIADGDHIHAVIRGSAMNNDGRGKIGFTAPSPEGQARVIREALLVSAVDPAEVDYIEAHGTGTRLGDPIELDALHATYGAGGTQPCHLGSLKANIGHLNAASGVAGLIKASLSLAHGLIPPQVGFVTPNPALQLSGSRFRIAANPAPWPTLARPRRAGISSFGIGGTNVHAVLEQAPPRAPGREGGIHVLPVSALDEVALAQSSAALAAHLQANAGLALCDVAHTLQQGRRMLPLRRAVVARTLEDAVEALRRPDAGTRVAQPGARVAMLFPGQGSQYPGMAAALHAADPAFRDAFDAGEQLLRRLLPHDLRALLLQPGDGAAAECLRQTEVAQPAIFLVSHALAKAWQARGLEADAMLGHSLGEYVAATLAGVFDLADALTLVVARGRVMQETPQGAMLSVALPADALAPLLPQGVTIAAYNAPGHCVVAGTAADIDALDTQLASTIARRRLVTSHAFHSPLVESAVPAFRAVLDSVRMRPAVRPFVSNVTGDWVDAGHCARSDYWVDHLRSPVRFDRAVRTLLAGGSDLLLEVGPGQGLTSLVRHSLADGAHAAVALSTLGHPAAVGDEAAAMARAHAQLWCHGAGVVWNVPPAGERRRVPLPTYPYQRRRHWVERPGMAAPPKAAVVPSTQGAAQPRHETAPVSGDALASLLLTLCAERLGRAQAGPADNFFDLGGDSLVATQLIAHLRAATGSRITLDQFLSAPTLGDVVERARQASPAPAATPLPDVSPLDAAQRTRKVALSAAQQRMWFFERHEGGAGANTILTTARLSGRVDHAALCAAFEALVADHAPLRTAFFEEDGRPWQRVLPAATVDIERVTVAQGPLQAGEVDRILGDFAARPFDLEQGGLIRVLLVSLGEDDLVLAVALHHIVGDSWSMGVLIADLQAHYLRSIGAADGPAPGVRSPDAIDVAAWQRSPQWQAMASGQLAYWTQTLAGAQTHASIADPARRSVERSFDGRVVTRQLDASLESAIVGFVRQRRTTRFSLYLAAYALLLAQESGAGDIVIGTDVANRTRPEMEGMIGFFVNLLALRVRLQPGEQVDAYLARVQALAIDGHSNQDVPFDQVVAALDLPRDRRFAPLFQHKLVLQNAPVPPLQLPGVQVLAWPHARESAELDMVVTGWSNDAGAGLRIEYNRLLFDADAGERWLGKLCLLLQRLVEQTGVPVDALLAELHAADQARREQDERLAAGRIGMVKRRPISGKVAAQADRSEA</sequence>
<dbReference type="Gene3D" id="3.40.366.10">
    <property type="entry name" value="Malonyl-Coenzyme A Acyl Carrier Protein, domain 2"/>
    <property type="match status" value="1"/>
</dbReference>
<evidence type="ECO:0000256" key="3">
    <source>
        <dbReference type="ARBA" id="ARBA00022450"/>
    </source>
</evidence>
<name>A0A4S2D5K9_STEMA</name>
<dbReference type="InterPro" id="IPR014043">
    <property type="entry name" value="Acyl_transferase_dom"/>
</dbReference>
<keyword evidence="8" id="KW-0012">Acyltransferase</keyword>
<dbReference type="Gene3D" id="3.40.47.10">
    <property type="match status" value="1"/>
</dbReference>
<dbReference type="OrthoDB" id="9030879at2"/>
<evidence type="ECO:0000256" key="2">
    <source>
        <dbReference type="ARBA" id="ARBA00005194"/>
    </source>
</evidence>
<dbReference type="CDD" id="cd00833">
    <property type="entry name" value="PKS"/>
    <property type="match status" value="1"/>
</dbReference>
<dbReference type="InterPro" id="IPR009081">
    <property type="entry name" value="PP-bd_ACP"/>
</dbReference>
<dbReference type="GO" id="GO:0004312">
    <property type="term" value="F:fatty acid synthase activity"/>
    <property type="evidence" value="ECO:0007669"/>
    <property type="project" value="TreeGrafter"/>
</dbReference>
<dbReference type="UniPathway" id="UPA00094"/>
<dbReference type="Gene3D" id="1.10.1200.10">
    <property type="entry name" value="ACP-like"/>
    <property type="match status" value="1"/>
</dbReference>
<evidence type="ECO:0000256" key="4">
    <source>
        <dbReference type="ARBA" id="ARBA00022553"/>
    </source>
</evidence>
<dbReference type="InterPro" id="IPR016036">
    <property type="entry name" value="Malonyl_transacylase_ACP-bd"/>
</dbReference>
<dbReference type="SMART" id="SM00827">
    <property type="entry name" value="PKS_AT"/>
    <property type="match status" value="1"/>
</dbReference>
<organism evidence="8 9">
    <name type="scientific">Stenotrophomonas maltophilia</name>
    <name type="common">Pseudomonas maltophilia</name>
    <name type="synonym">Xanthomonas maltophilia</name>
    <dbReference type="NCBI Taxonomy" id="40324"/>
    <lineage>
        <taxon>Bacteria</taxon>
        <taxon>Pseudomonadati</taxon>
        <taxon>Pseudomonadota</taxon>
        <taxon>Gammaproteobacteria</taxon>
        <taxon>Lysobacterales</taxon>
        <taxon>Lysobacteraceae</taxon>
        <taxon>Stenotrophomonas</taxon>
        <taxon>Stenotrophomonas maltophilia group</taxon>
    </lineage>
</organism>
<comment type="cofactor">
    <cofactor evidence="1">
        <name>pantetheine 4'-phosphate</name>
        <dbReference type="ChEBI" id="CHEBI:47942"/>
    </cofactor>
</comment>
<dbReference type="Pfam" id="PF02801">
    <property type="entry name" value="Ketoacyl-synt_C"/>
    <property type="match status" value="1"/>
</dbReference>
<dbReference type="InterPro" id="IPR018201">
    <property type="entry name" value="Ketoacyl_synth_AS"/>
</dbReference>
<dbReference type="InterPro" id="IPR020841">
    <property type="entry name" value="PKS_Beta-ketoAc_synthase_dom"/>
</dbReference>
<dbReference type="InterPro" id="IPR023213">
    <property type="entry name" value="CAT-like_dom_sf"/>
</dbReference>
<dbReference type="CDD" id="cd19531">
    <property type="entry name" value="LCL_NRPS-like"/>
    <property type="match status" value="1"/>
</dbReference>
<keyword evidence="5 8" id="KW-0808">Transferase</keyword>
<reference evidence="8 9" key="1">
    <citation type="submission" date="2019-04" db="EMBL/GenBank/DDBJ databases">
        <title>Microbes associate with the intestines of laboratory mice.</title>
        <authorList>
            <person name="Navarre W."/>
            <person name="Wong E."/>
            <person name="Huang K."/>
            <person name="Tropini C."/>
            <person name="Ng K."/>
            <person name="Yu B."/>
        </authorList>
    </citation>
    <scope>NUCLEOTIDE SEQUENCE [LARGE SCALE GENOMIC DNA]</scope>
    <source>
        <strain evidence="8 9">NM62_B4-13</strain>
    </source>
</reference>